<protein>
    <submittedName>
        <fullName evidence="1">Uncharacterized protein</fullName>
    </submittedName>
</protein>
<organism evidence="1">
    <name type="scientific">bioreactor metagenome</name>
    <dbReference type="NCBI Taxonomy" id="1076179"/>
    <lineage>
        <taxon>unclassified sequences</taxon>
        <taxon>metagenomes</taxon>
        <taxon>ecological metagenomes</taxon>
    </lineage>
</organism>
<comment type="caution">
    <text evidence="1">The sequence shown here is derived from an EMBL/GenBank/DDBJ whole genome shotgun (WGS) entry which is preliminary data.</text>
</comment>
<proteinExistence type="predicted"/>
<accession>A0A645CT30</accession>
<dbReference type="AlphaFoldDB" id="A0A645CT30"/>
<gene>
    <name evidence="1" type="ORF">SDC9_127100</name>
</gene>
<evidence type="ECO:0000313" key="1">
    <source>
        <dbReference type="EMBL" id="MPM80055.1"/>
    </source>
</evidence>
<name>A0A645CT30_9ZZZZ</name>
<sequence>MKLLLIGEERACSHTLAIVVRELPADLRAQNLLRHHTLQLKNTGKLFMQRIVGQISECSVSMLHK</sequence>
<reference evidence="1" key="1">
    <citation type="submission" date="2019-08" db="EMBL/GenBank/DDBJ databases">
        <authorList>
            <person name="Kucharzyk K."/>
            <person name="Murdoch R.W."/>
            <person name="Higgins S."/>
            <person name="Loffler F."/>
        </authorList>
    </citation>
    <scope>NUCLEOTIDE SEQUENCE</scope>
</reference>
<dbReference type="EMBL" id="VSSQ01029786">
    <property type="protein sequence ID" value="MPM80055.1"/>
    <property type="molecule type" value="Genomic_DNA"/>
</dbReference>